<organism evidence="1 2">
    <name type="scientific">Nelumbo nucifera</name>
    <name type="common">Sacred lotus</name>
    <dbReference type="NCBI Taxonomy" id="4432"/>
    <lineage>
        <taxon>Eukaryota</taxon>
        <taxon>Viridiplantae</taxon>
        <taxon>Streptophyta</taxon>
        <taxon>Embryophyta</taxon>
        <taxon>Tracheophyta</taxon>
        <taxon>Spermatophyta</taxon>
        <taxon>Magnoliopsida</taxon>
        <taxon>Proteales</taxon>
        <taxon>Nelumbonaceae</taxon>
        <taxon>Nelumbo</taxon>
    </lineage>
</organism>
<reference evidence="1 2" key="1">
    <citation type="journal article" date="2020" name="Mol. Biol. Evol.">
        <title>Distinct Expression and Methylation Patterns for Genes with Different Fates following a Single Whole-Genome Duplication in Flowering Plants.</title>
        <authorList>
            <person name="Shi T."/>
            <person name="Rahmani R.S."/>
            <person name="Gugger P.F."/>
            <person name="Wang M."/>
            <person name="Li H."/>
            <person name="Zhang Y."/>
            <person name="Li Z."/>
            <person name="Wang Q."/>
            <person name="Van de Peer Y."/>
            <person name="Marchal K."/>
            <person name="Chen J."/>
        </authorList>
    </citation>
    <scope>NUCLEOTIDE SEQUENCE [LARGE SCALE GENOMIC DNA]</scope>
    <source>
        <tissue evidence="1">Leaf</tissue>
    </source>
</reference>
<keyword evidence="2" id="KW-1185">Reference proteome</keyword>
<accession>A0A822Z3E2</accession>
<protein>
    <submittedName>
        <fullName evidence="1">Uncharacterized protein</fullName>
    </submittedName>
</protein>
<comment type="caution">
    <text evidence="1">The sequence shown here is derived from an EMBL/GenBank/DDBJ whole genome shotgun (WGS) entry which is preliminary data.</text>
</comment>
<dbReference type="Proteomes" id="UP000607653">
    <property type="component" value="Unassembled WGS sequence"/>
</dbReference>
<evidence type="ECO:0000313" key="1">
    <source>
        <dbReference type="EMBL" id="DAD36028.1"/>
    </source>
</evidence>
<proteinExistence type="predicted"/>
<name>A0A822Z3E2_NELNU</name>
<sequence>MVKNNKAKSAYGTINSQPGAYLRNKSFISQRPSKEFFVTAMRQKETLMQLKNILLH</sequence>
<gene>
    <name evidence="1" type="ORF">HUJ06_006668</name>
</gene>
<dbReference type="EMBL" id="DUZY01000004">
    <property type="protein sequence ID" value="DAD36028.1"/>
    <property type="molecule type" value="Genomic_DNA"/>
</dbReference>
<dbReference type="AlphaFoldDB" id="A0A822Z3E2"/>
<evidence type="ECO:0000313" key="2">
    <source>
        <dbReference type="Proteomes" id="UP000607653"/>
    </source>
</evidence>